<evidence type="ECO:0000313" key="4">
    <source>
        <dbReference type="EMBL" id="MBM3332752.1"/>
    </source>
</evidence>
<dbReference type="Gene3D" id="3.40.50.2000">
    <property type="entry name" value="Glycogen Phosphorylase B"/>
    <property type="match status" value="4"/>
</dbReference>
<accession>A0A937XGL0</accession>
<dbReference type="PANTHER" id="PTHR12526:SF510">
    <property type="entry name" value="D-INOSITOL 3-PHOSPHATE GLYCOSYLTRANSFERASE"/>
    <property type="match status" value="1"/>
</dbReference>
<dbReference type="SUPFAM" id="SSF53756">
    <property type="entry name" value="UDP-Glycosyltransferase/glycogen phosphorylase"/>
    <property type="match status" value="1"/>
</dbReference>
<dbReference type="PANTHER" id="PTHR12526">
    <property type="entry name" value="GLYCOSYLTRANSFERASE"/>
    <property type="match status" value="1"/>
</dbReference>
<evidence type="ECO:0000313" key="5">
    <source>
        <dbReference type="Proteomes" id="UP000779900"/>
    </source>
</evidence>
<dbReference type="EMBL" id="VGIR01000130">
    <property type="protein sequence ID" value="MBM3332752.1"/>
    <property type="molecule type" value="Genomic_DNA"/>
</dbReference>
<reference evidence="4" key="1">
    <citation type="submission" date="2019-03" db="EMBL/GenBank/DDBJ databases">
        <title>Lake Tanganyika Metagenome-Assembled Genomes (MAGs).</title>
        <authorList>
            <person name="Tran P."/>
        </authorList>
    </citation>
    <scope>NUCLEOTIDE SEQUENCE</scope>
    <source>
        <strain evidence="4">K_DeepCast_150m_m2_040</strain>
    </source>
</reference>
<evidence type="ECO:0000256" key="1">
    <source>
        <dbReference type="ARBA" id="ARBA00022676"/>
    </source>
</evidence>
<proteinExistence type="predicted"/>
<dbReference type="Pfam" id="PF00534">
    <property type="entry name" value="Glycos_transf_1"/>
    <property type="match status" value="1"/>
</dbReference>
<protein>
    <submittedName>
        <fullName evidence="4">Glycosyltransferase family 4 protein</fullName>
    </submittedName>
</protein>
<dbReference type="CDD" id="cd03801">
    <property type="entry name" value="GT4_PimA-like"/>
    <property type="match status" value="1"/>
</dbReference>
<name>A0A937XGL0_UNCW3</name>
<dbReference type="Proteomes" id="UP000779900">
    <property type="component" value="Unassembled WGS sequence"/>
</dbReference>
<dbReference type="InterPro" id="IPR001296">
    <property type="entry name" value="Glyco_trans_1"/>
</dbReference>
<keyword evidence="2" id="KW-0808">Transferase</keyword>
<evidence type="ECO:0000256" key="2">
    <source>
        <dbReference type="ARBA" id="ARBA00022679"/>
    </source>
</evidence>
<dbReference type="AlphaFoldDB" id="A0A937XGL0"/>
<comment type="caution">
    <text evidence="4">The sequence shown here is derived from an EMBL/GenBank/DDBJ whole genome shotgun (WGS) entry which is preliminary data.</text>
</comment>
<organism evidence="4 5">
    <name type="scientific">candidate division WOR-3 bacterium</name>
    <dbReference type="NCBI Taxonomy" id="2052148"/>
    <lineage>
        <taxon>Bacteria</taxon>
        <taxon>Bacteria division WOR-3</taxon>
    </lineage>
</organism>
<keyword evidence="1" id="KW-0328">Glycosyltransferase</keyword>
<feature type="domain" description="Glycosyl transferase family 1" evidence="3">
    <location>
        <begin position="198"/>
        <end position="342"/>
    </location>
</feature>
<gene>
    <name evidence="4" type="ORF">FJY68_13050</name>
</gene>
<sequence length="463" mass="52303">MSQHLYGTLEGFKYLYAPKPCLGAYVTIEASARGLLRYGAFDEYHTYYMDPVFQVRAHDSLARTCQESGKLKLVRLRESVGTPLPAYDILHFETIQPAREIAFRSLLSNVRTPVTRQAYTIATLANVREFLDLCLLNQGCRPYDSIVAPSRAAAEAITAYMTEVESRTEGKVRYRGRVDTIPHGFETEDSRPMDKASARRTLELPAHAVILLSLGRISWRSKMNYDRLLRSVAQLAKASPVELLLVVAGADSDGESAQVRNLATTLGLSDKIRLITDFRDDQKTAIYSASDIFVSLSDNLQESFGLTLVEAMAVGLPVLCTDWDGYRDIVEDGVQGFRIPVEWQVRRRPSDLLAQFRHPYDHTLIHQSSRDLKIDSGQLVSKALDLINNAELRYSMGQRARQRVRDEFSMKAVVARYEDLWTELKGMADQDQREYPNLGPVLSYDYPKHFRGYPTTLVDDGSV</sequence>
<dbReference type="GO" id="GO:0016757">
    <property type="term" value="F:glycosyltransferase activity"/>
    <property type="evidence" value="ECO:0007669"/>
    <property type="project" value="UniProtKB-KW"/>
</dbReference>
<evidence type="ECO:0000259" key="3">
    <source>
        <dbReference type="Pfam" id="PF00534"/>
    </source>
</evidence>